<dbReference type="InterPro" id="IPR026444">
    <property type="entry name" value="Secre_tail"/>
</dbReference>
<feature type="domain" description="HYDIN/VesB/CFA65-like Ig-like" evidence="7">
    <location>
        <begin position="584"/>
        <end position="678"/>
    </location>
</feature>
<evidence type="ECO:0000256" key="5">
    <source>
        <dbReference type="ARBA" id="ARBA00023273"/>
    </source>
</evidence>
<evidence type="ECO:0000256" key="2">
    <source>
        <dbReference type="ARBA" id="ARBA00004496"/>
    </source>
</evidence>
<proteinExistence type="predicted"/>
<organism evidence="8">
    <name type="scientific">marine metagenome</name>
    <dbReference type="NCBI Taxonomy" id="408172"/>
    <lineage>
        <taxon>unclassified sequences</taxon>
        <taxon>metagenomes</taxon>
        <taxon>ecological metagenomes</taxon>
    </lineage>
</organism>
<dbReference type="InterPro" id="IPR008969">
    <property type="entry name" value="CarboxyPept-like_regulatory"/>
</dbReference>
<dbReference type="Gene3D" id="2.60.40.10">
    <property type="entry name" value="Immunoglobulins"/>
    <property type="match status" value="3"/>
</dbReference>
<dbReference type="Pfam" id="PF22544">
    <property type="entry name" value="HYDIN_VesB_CFA65-like_Ig"/>
    <property type="match status" value="2"/>
</dbReference>
<evidence type="ECO:0000259" key="6">
    <source>
        <dbReference type="Pfam" id="PF18962"/>
    </source>
</evidence>
<dbReference type="SUPFAM" id="SSF49464">
    <property type="entry name" value="Carboxypeptidase regulatory domain-like"/>
    <property type="match status" value="1"/>
</dbReference>
<accession>A0A381TPH2</accession>
<dbReference type="NCBIfam" id="TIGR04183">
    <property type="entry name" value="Por_Secre_tail"/>
    <property type="match status" value="1"/>
</dbReference>
<dbReference type="GO" id="GO:0005737">
    <property type="term" value="C:cytoplasm"/>
    <property type="evidence" value="ECO:0007669"/>
    <property type="project" value="UniProtKB-SubCell"/>
</dbReference>
<dbReference type="InterPro" id="IPR013783">
    <property type="entry name" value="Ig-like_fold"/>
</dbReference>
<sequence length="1615" mass="174944">CVTVDGFYVYVDDFSGPQVWIEDSPVFAVSKNTIDFGNTGTGGISASFMISNYGAPDLVISSIMAANPDFTVSSSVATLTGGGNDTETITVTYTPTTTEEDTSYVVLTHNGSSSPDSIKVMGAGKDAIYWQDFESWEAELQMGVPQPPGMTQEGNMTYSYDGTFHANGWEKTASSSVVFSGDFAAEFDSYEGHTSGTDTSALITPAIEYMTPTIYTNPPAVEGALRFYMKKLGTEEFYVSYSNDNGASWTKHYSDTTENYITGLYGWKNVSIAVPVGETYIFKFVGRAKRENNLGDVFVDEISFVEVPPTPELSLTYSAIEFMPQVIGDSTTSTAFTAGFNSGSATLVVDSIVTDNEDFSAVLTTMSTGDSVLLGGNVDLDIVWSPTSFGLAKTNAVFFHNADTSPDTIVLSGEAGRSYVSFDGNDNFQGAAFDGDLPWWWDNEDADGDGDSWMFDYRYYGPGPTGDPVGYYARSPGGGNRLQTRPLLPVVGDSLVFYYNSSNPTDNSNLYIKAKRVGDQLNYTTTDTLQFDGGINIRAAIDLSAYNGDTITIRLVDDIMENNNKYHRLDDLLMPAYQISSTGQLVFGKEVMDFGAIHPTNPASITTVVANMGSADLTISSVVSNNTTFSPVLSSSTVLAETATELTVTFSPLNGGVQSGNIIVRHDAPSSPDTLELTGGGMVYLTGTVTDNETEQALDSVIVKIGNGTTYTSNNGEYGDYSVPADLMLIQFIKEGYNNANFNTMLSEGDTITLNAALEPIDINNIYSLGFESGEDQGVSNVLVGTNNFAVVDTHITVSGDTVLPSSGIAMLVFPDSGGYENNDHVKWVADSSLNIAGAVGGLYLDLDVNIDTEDGNDFFYFCLVLDDGSAWYNDDNGYLSGSTNGWIQYRIDMSMVLNMGSETATPAIVFSADGDLAGSGGAFDNILVTRNPFFLAPPSQLSAVNYGLTIPLSWEDPVGSGRASYTVGNIDLNTPEPHLRPTILDDGGNMVELVKGPRDYPVITIHHNYSTSSMRSLLGYNIYRVVWPFGDHQLLTYVTGTAYDDGGVSDGSYYQYTVRAVYDEGESGEAGPVSARAGLPVVVTDSAYGGENFEASNFGWDNWETFYSSAAAVWTVGDSASAISAFGQGGMSAPDHTNFVYLSDGRGGEADYETFLLSPFIDFIDNFTAIVKLSGYARVFGDFADNNIVRLLVRSDMGPWDVAVDFGYNHINGWEDYSASIGDIVSGRDKAQLALHYKHTGGLNSNNGNGVAFDDLVFETIPGPHSLTLTPSTTDITLSWSHYDNITQLSSFAVNSEVKLKTDAPTNGLHEFLSNRDLSHSNVEYNIYRDSVLVYEGLDGNSWVDQNILTTTEVCYKVHGVVQRNFNIGTTVLSEFHETDPSNIACGRLINTPPGQFHLISPEDGEVVIIRPENINLSKLFSWSNSVDPNGSTVTYRAVLEAVVGNEGSFVYAVDTTATYVYVPYQDIADTLLSHTGVEAATFQWTVYSSDQESSIEAENGPYSVTFDVGYMLSNTSEGLLPDVFALHQNYPNPFNPITTIRFDVPKESHVKIDVYNVMGEKVAELVDAYFQPGFYTVNWDGMTTPGSALSSGMYFYRIQARDFTAVKKLLLVK</sequence>
<dbReference type="GO" id="GO:0005929">
    <property type="term" value="C:cilium"/>
    <property type="evidence" value="ECO:0007669"/>
    <property type="project" value="UniProtKB-SubCell"/>
</dbReference>
<feature type="domain" description="HYDIN/VesB/CFA65-like Ig-like" evidence="7">
    <location>
        <begin position="25"/>
        <end position="122"/>
    </location>
</feature>
<comment type="subcellular location">
    <subcellularLocation>
        <location evidence="1">Cell projection</location>
        <location evidence="1">Cilium</location>
    </subcellularLocation>
    <subcellularLocation>
        <location evidence="2">Cytoplasm</location>
    </subcellularLocation>
</comment>
<dbReference type="Gene3D" id="2.60.40.4070">
    <property type="match status" value="1"/>
</dbReference>
<reference evidence="8" key="1">
    <citation type="submission" date="2018-05" db="EMBL/GenBank/DDBJ databases">
        <authorList>
            <person name="Lanie J.A."/>
            <person name="Ng W.-L."/>
            <person name="Kazmierczak K.M."/>
            <person name="Andrzejewski T.M."/>
            <person name="Davidsen T.M."/>
            <person name="Wayne K.J."/>
            <person name="Tettelin H."/>
            <person name="Glass J.I."/>
            <person name="Rusch D."/>
            <person name="Podicherti R."/>
            <person name="Tsui H.-C.T."/>
            <person name="Winkler M.E."/>
        </authorList>
    </citation>
    <scope>NUCLEOTIDE SEQUENCE</scope>
</reference>
<feature type="non-terminal residue" evidence="8">
    <location>
        <position position="1"/>
    </location>
</feature>
<feature type="domain" description="Secretion system C-terminal sorting" evidence="6">
    <location>
        <begin position="1532"/>
        <end position="1612"/>
    </location>
</feature>
<evidence type="ECO:0000313" key="8">
    <source>
        <dbReference type="EMBL" id="SVA17982.1"/>
    </source>
</evidence>
<keyword evidence="5" id="KW-0966">Cell projection</keyword>
<keyword evidence="4" id="KW-0969">Cilium</keyword>
<evidence type="ECO:0000256" key="1">
    <source>
        <dbReference type="ARBA" id="ARBA00004138"/>
    </source>
</evidence>
<dbReference type="EMBL" id="UINC01004945">
    <property type="protein sequence ID" value="SVA17982.1"/>
    <property type="molecule type" value="Genomic_DNA"/>
</dbReference>
<dbReference type="NCBIfam" id="NF012200">
    <property type="entry name" value="choice_anch_D"/>
    <property type="match status" value="2"/>
</dbReference>
<protein>
    <submittedName>
        <fullName evidence="8">Uncharacterized protein</fullName>
    </submittedName>
</protein>
<dbReference type="Gene3D" id="2.60.40.1120">
    <property type="entry name" value="Carboxypeptidase-like, regulatory domain"/>
    <property type="match status" value="1"/>
</dbReference>
<evidence type="ECO:0000256" key="3">
    <source>
        <dbReference type="ARBA" id="ARBA00022490"/>
    </source>
</evidence>
<evidence type="ECO:0000256" key="4">
    <source>
        <dbReference type="ARBA" id="ARBA00023069"/>
    </source>
</evidence>
<keyword evidence="3" id="KW-0963">Cytoplasm</keyword>
<dbReference type="Pfam" id="PF18962">
    <property type="entry name" value="Por_Secre_tail"/>
    <property type="match status" value="1"/>
</dbReference>
<gene>
    <name evidence="8" type="ORF">METZ01_LOCUS70836</name>
</gene>
<dbReference type="InterPro" id="IPR053879">
    <property type="entry name" value="HYDIN_VesB_CFA65-like_Ig"/>
</dbReference>
<name>A0A381TPH2_9ZZZZ</name>
<evidence type="ECO:0000259" key="7">
    <source>
        <dbReference type="Pfam" id="PF22544"/>
    </source>
</evidence>